<proteinExistence type="predicted"/>
<dbReference type="InterPro" id="IPR036291">
    <property type="entry name" value="NAD(P)-bd_dom_sf"/>
</dbReference>
<protein>
    <submittedName>
        <fullName evidence="1">CoA-binding protein</fullName>
    </submittedName>
</protein>
<sequence length="140" mass="15709">MTFKNPNDETIKDYLKNSKNIAVIGLSNKPDRTSYQVAQVLQLSGYKLFPVNPMLAGETILGEPVVATLTDVKEPIDIVDIFRKSDALPDIAREFVKTDAKIFWAQLGIENEEAAQILAENNRKDVVMNRCIKIELNNMA</sequence>
<evidence type="ECO:0000313" key="2">
    <source>
        <dbReference type="Proteomes" id="UP000188246"/>
    </source>
</evidence>
<gene>
    <name evidence="1" type="ORF">BW732_00335</name>
</gene>
<name>A0A1Q2D389_9ENTE</name>
<dbReference type="PANTHER" id="PTHR33303:SF2">
    <property type="entry name" value="COA-BINDING DOMAIN-CONTAINING PROTEIN"/>
    <property type="match status" value="1"/>
</dbReference>
<dbReference type="SMART" id="SM00881">
    <property type="entry name" value="CoA_binding"/>
    <property type="match status" value="1"/>
</dbReference>
<evidence type="ECO:0000313" key="1">
    <source>
        <dbReference type="EMBL" id="AQP52816.1"/>
    </source>
</evidence>
<organism evidence="1 2">
    <name type="scientific">Vagococcus penaei</name>
    <dbReference type="NCBI Taxonomy" id="633807"/>
    <lineage>
        <taxon>Bacteria</taxon>
        <taxon>Bacillati</taxon>
        <taxon>Bacillota</taxon>
        <taxon>Bacilli</taxon>
        <taxon>Lactobacillales</taxon>
        <taxon>Enterococcaceae</taxon>
        <taxon>Vagococcus</taxon>
    </lineage>
</organism>
<keyword evidence="2" id="KW-1185">Reference proteome</keyword>
<dbReference type="KEGG" id="vpi:BW732_00335"/>
<reference evidence="1 2" key="1">
    <citation type="journal article" date="2010" name="Int. J. Syst. Evol. Microbiol.">
        <title>Vagococcus penaei sp. nov., isolated from spoilage microbiota of cooked shrimp (Penaeus vannamei).</title>
        <authorList>
            <person name="Jaffres E."/>
            <person name="Prevost H."/>
            <person name="Rossero A."/>
            <person name="Joffraud J.J."/>
            <person name="Dousset X."/>
        </authorList>
    </citation>
    <scope>NUCLEOTIDE SEQUENCE [LARGE SCALE GENOMIC DNA]</scope>
    <source>
        <strain evidence="1 2">CD276</strain>
    </source>
</reference>
<dbReference type="Gene3D" id="3.40.50.720">
    <property type="entry name" value="NAD(P)-binding Rossmann-like Domain"/>
    <property type="match status" value="1"/>
</dbReference>
<dbReference type="Proteomes" id="UP000188246">
    <property type="component" value="Chromosome"/>
</dbReference>
<dbReference type="OrthoDB" id="9804695at2"/>
<dbReference type="SUPFAM" id="SSF51735">
    <property type="entry name" value="NAD(P)-binding Rossmann-fold domains"/>
    <property type="match status" value="1"/>
</dbReference>
<dbReference type="Pfam" id="PF13380">
    <property type="entry name" value="CoA_binding_2"/>
    <property type="match status" value="1"/>
</dbReference>
<dbReference type="EMBL" id="CP019609">
    <property type="protein sequence ID" value="AQP52816.1"/>
    <property type="molecule type" value="Genomic_DNA"/>
</dbReference>
<accession>A0A1Q2D389</accession>
<dbReference type="STRING" id="633807.BW732_00335"/>
<dbReference type="AlphaFoldDB" id="A0A1Q2D389"/>
<dbReference type="InterPro" id="IPR003781">
    <property type="entry name" value="CoA-bd"/>
</dbReference>
<dbReference type="RefSeq" id="WP_077274921.1">
    <property type="nucleotide sequence ID" value="NZ_CP019609.1"/>
</dbReference>
<dbReference type="PANTHER" id="PTHR33303">
    <property type="entry name" value="CYTOPLASMIC PROTEIN-RELATED"/>
    <property type="match status" value="1"/>
</dbReference>